<feature type="region of interest" description="Disordered" evidence="8">
    <location>
        <begin position="292"/>
        <end position="330"/>
    </location>
</feature>
<comment type="caution">
    <text evidence="11">The sequence shown here is derived from an EMBL/GenBank/DDBJ whole genome shotgun (WGS) entry which is preliminary data.</text>
</comment>
<evidence type="ECO:0000256" key="2">
    <source>
        <dbReference type="ARBA" id="ARBA00022574"/>
    </source>
</evidence>
<keyword evidence="6 9" id="KW-0472">Membrane</keyword>
<dbReference type="GO" id="GO:0005524">
    <property type="term" value="F:ATP binding"/>
    <property type="evidence" value="ECO:0007669"/>
    <property type="project" value="InterPro"/>
</dbReference>
<evidence type="ECO:0000256" key="5">
    <source>
        <dbReference type="ARBA" id="ARBA00022989"/>
    </source>
</evidence>
<name>A0A8H3DVB8_9AGAM</name>
<dbReference type="PRINTS" id="PR00119">
    <property type="entry name" value="CATATPASE"/>
</dbReference>
<dbReference type="PRINTS" id="PR00320">
    <property type="entry name" value="GPROTEINBRPT"/>
</dbReference>
<feature type="repeat" description="WD" evidence="7">
    <location>
        <begin position="1276"/>
        <end position="1316"/>
    </location>
</feature>
<dbReference type="PANTHER" id="PTHR19848:SF8">
    <property type="entry name" value="F-BOX AND WD REPEAT DOMAIN CONTAINING 7"/>
    <property type="match status" value="1"/>
</dbReference>
<dbReference type="PANTHER" id="PTHR19848">
    <property type="entry name" value="WD40 REPEAT PROTEIN"/>
    <property type="match status" value="1"/>
</dbReference>
<gene>
    <name evidence="11" type="ORF">RDB_LOCUS15300</name>
</gene>
<feature type="compositionally biased region" description="Basic and acidic residues" evidence="8">
    <location>
        <begin position="301"/>
        <end position="317"/>
    </location>
</feature>
<protein>
    <recommendedName>
        <fullName evidence="10">NACHT domain-containing protein</fullName>
    </recommendedName>
</protein>
<proteinExistence type="predicted"/>
<dbReference type="SUPFAM" id="SSF50978">
    <property type="entry name" value="WD40 repeat-like"/>
    <property type="match status" value="1"/>
</dbReference>
<dbReference type="InterPro" id="IPR027417">
    <property type="entry name" value="P-loop_NTPase"/>
</dbReference>
<keyword evidence="2 7" id="KW-0853">WD repeat</keyword>
<feature type="repeat" description="WD" evidence="7">
    <location>
        <begin position="1191"/>
        <end position="1232"/>
    </location>
</feature>
<dbReference type="Gene3D" id="3.40.1110.10">
    <property type="entry name" value="Calcium-transporting ATPase, cytoplasmic domain N"/>
    <property type="match status" value="1"/>
</dbReference>
<dbReference type="InterPro" id="IPR020472">
    <property type="entry name" value="WD40_PAC1"/>
</dbReference>
<evidence type="ECO:0000259" key="10">
    <source>
        <dbReference type="PROSITE" id="PS50837"/>
    </source>
</evidence>
<dbReference type="GO" id="GO:0016020">
    <property type="term" value="C:membrane"/>
    <property type="evidence" value="ECO:0007669"/>
    <property type="project" value="UniProtKB-SubCell"/>
</dbReference>
<feature type="repeat" description="WD" evidence="7">
    <location>
        <begin position="1233"/>
        <end position="1274"/>
    </location>
</feature>
<dbReference type="InterPro" id="IPR036412">
    <property type="entry name" value="HAD-like_sf"/>
</dbReference>
<evidence type="ECO:0000256" key="8">
    <source>
        <dbReference type="SAM" id="MobiDB-lite"/>
    </source>
</evidence>
<dbReference type="Pfam" id="PF00702">
    <property type="entry name" value="Hydrolase"/>
    <property type="match status" value="1"/>
</dbReference>
<dbReference type="OrthoDB" id="21225at2759"/>
<evidence type="ECO:0000256" key="1">
    <source>
        <dbReference type="ARBA" id="ARBA00004370"/>
    </source>
</evidence>
<dbReference type="InterPro" id="IPR015943">
    <property type="entry name" value="WD40/YVTN_repeat-like_dom_sf"/>
</dbReference>
<dbReference type="SUPFAM" id="SSF56784">
    <property type="entry name" value="HAD-like"/>
    <property type="match status" value="1"/>
</dbReference>
<dbReference type="PROSITE" id="PS50294">
    <property type="entry name" value="WD_REPEATS_REGION"/>
    <property type="match status" value="4"/>
</dbReference>
<dbReference type="PROSITE" id="PS00678">
    <property type="entry name" value="WD_REPEATS_1"/>
    <property type="match status" value="2"/>
</dbReference>
<dbReference type="InterPro" id="IPR056884">
    <property type="entry name" value="NPHP3-like_N"/>
</dbReference>
<dbReference type="SMART" id="SM00320">
    <property type="entry name" value="WD40"/>
    <property type="match status" value="6"/>
</dbReference>
<dbReference type="Pfam" id="PF24883">
    <property type="entry name" value="NPHP3_N"/>
    <property type="match status" value="1"/>
</dbReference>
<reference evidence="11" key="1">
    <citation type="submission" date="2021-01" db="EMBL/GenBank/DDBJ databases">
        <authorList>
            <person name="Kaushik A."/>
        </authorList>
    </citation>
    <scope>NUCLEOTIDE SEQUENCE</scope>
    <source>
        <strain evidence="11">AG5</strain>
    </source>
</reference>
<feature type="repeat" description="WD" evidence="7">
    <location>
        <begin position="1105"/>
        <end position="1146"/>
    </location>
</feature>
<dbReference type="InterPro" id="IPR001680">
    <property type="entry name" value="WD40_rpt"/>
</dbReference>
<accession>A0A8H3DVB8</accession>
<dbReference type="InterPro" id="IPR007111">
    <property type="entry name" value="NACHT_NTPase"/>
</dbReference>
<evidence type="ECO:0000313" key="12">
    <source>
        <dbReference type="Proteomes" id="UP000663827"/>
    </source>
</evidence>
<dbReference type="InterPro" id="IPR023214">
    <property type="entry name" value="HAD_sf"/>
</dbReference>
<dbReference type="NCBIfam" id="TIGR01494">
    <property type="entry name" value="ATPase_P-type"/>
    <property type="match status" value="1"/>
</dbReference>
<feature type="non-terminal residue" evidence="11">
    <location>
        <position position="1"/>
    </location>
</feature>
<feature type="transmembrane region" description="Helical" evidence="9">
    <location>
        <begin position="242"/>
        <end position="265"/>
    </location>
</feature>
<dbReference type="InterPro" id="IPR036322">
    <property type="entry name" value="WD40_repeat_dom_sf"/>
</dbReference>
<organism evidence="11 12">
    <name type="scientific">Rhizoctonia solani</name>
    <dbReference type="NCBI Taxonomy" id="456999"/>
    <lineage>
        <taxon>Eukaryota</taxon>
        <taxon>Fungi</taxon>
        <taxon>Dikarya</taxon>
        <taxon>Basidiomycota</taxon>
        <taxon>Agaricomycotina</taxon>
        <taxon>Agaricomycetes</taxon>
        <taxon>Cantharellales</taxon>
        <taxon>Ceratobasidiaceae</taxon>
        <taxon>Rhizoctonia</taxon>
    </lineage>
</organism>
<dbReference type="Gene3D" id="3.40.50.300">
    <property type="entry name" value="P-loop containing nucleotide triphosphate hydrolases"/>
    <property type="match status" value="1"/>
</dbReference>
<evidence type="ECO:0000313" key="11">
    <source>
        <dbReference type="EMBL" id="CAE7070896.1"/>
    </source>
</evidence>
<evidence type="ECO:0000256" key="6">
    <source>
        <dbReference type="ARBA" id="ARBA00023136"/>
    </source>
</evidence>
<evidence type="ECO:0000256" key="3">
    <source>
        <dbReference type="ARBA" id="ARBA00022692"/>
    </source>
</evidence>
<dbReference type="PROSITE" id="PS50082">
    <property type="entry name" value="WD_REPEATS_2"/>
    <property type="match status" value="5"/>
</dbReference>
<keyword evidence="3 9" id="KW-0812">Transmembrane</keyword>
<dbReference type="InterPro" id="IPR019775">
    <property type="entry name" value="WD40_repeat_CS"/>
</dbReference>
<evidence type="ECO:0000256" key="9">
    <source>
        <dbReference type="SAM" id="Phobius"/>
    </source>
</evidence>
<dbReference type="InterPro" id="IPR001757">
    <property type="entry name" value="P_typ_ATPase"/>
</dbReference>
<dbReference type="EMBL" id="CAJNJQ010000325">
    <property type="protein sequence ID" value="CAE7070896.1"/>
    <property type="molecule type" value="Genomic_DNA"/>
</dbReference>
<dbReference type="Gene3D" id="2.130.10.10">
    <property type="entry name" value="YVTN repeat-like/Quinoprotein amine dehydrogenase"/>
    <property type="match status" value="1"/>
</dbReference>
<sequence>TERGIQSVVRALTGSSTHPVSTAVHEHVVAALASASQFQTDGIDVKSVPGKGLETVVDGVLIRGGSAAWATGVQDMGDRTVFVVSVATDPTHSIFARVAHYTLSDSLRPDAASTIKSLIQRGLEVHILSGDNSRVVERTAATLDIPLSHARGSLSPEEKAHWIEFLQRTKFDPESGDSKHRKVMFVGDGTNDALALVQADVGVSLGGGTDVASSAAQVVLLSSLHTGLLELFSLARAARRRVWINFAWAGVYNAVAILLACGVLGRARIPPQWAGLGELVSVLPVVSLSPTGRPGSLNDPVDTRMPPHDATRPDSRAKIAVPNSGKSSKGNAWTGLEQALRALRVTTTICPSLSTAVDELVSFLHLFEVATKKHKDYHDLTTGLEDIVNQLARHLNGTTSKAIIDTITSIANAIRKEIASIDVQQSHNLPRRMLGASSTEDDLIRRYRRIEQLFRQLQGEAGMSTWNTVDELRVEQHLKDLRPAKLARFNSELSTEVNRRRCTHGTRTNILEDSATWSEDPDLAKVYWMNGMAGTGKTTIAYSLCERLEAGKQLAASFFCTRTSPECREAKRIIPTIAYQLARRFTPFRYSLCQQLKQDPDISTGQLSDQFDLLLKQPLLAAKDKLSNTLVIVVDALDECSDSHIVELFLDLLFRSVMELPVKFFVTSRPEPAIRNKMMPESEQSRSILYLHEIERSLVQADIELYLRDELASISPADDDITELAEHAGSLFIYAATAVRYIRPVGKAVNSKARLKAILAVSTQLATSLSAIDSLYTAILTDALYDQEFTHEEQNQMRLVLHIAICACEPILIQTLSALCGLEDKDDAIAALQPLRSVLHVSDHTELVTTLHASFPDFMFDHNRSGAFYCDKAEQSRFLSEMCLSVMTAQLRFNICSIPSSFVPNDQVPGLEDRITTNISEELSYTCRFWVDHLSATDPDLTLLPLVDTFMSQQLLFWMEVMSLKSCMVLGVIAMTKLNTWLTQLQQHTRTNLLALASDAQSFVGRYASSPASSFTSHIYLSALPLTPSSSAVRSRYLPQFKGLIKATGTRFNTIDNASLGIWAPEHSVRSTTLSPDGNRIVLGDEKGNISVRNAYDGKYIVQPFKAHKKFVAALAISSDGMHIASGSHDMTLSVWSIYDGSLTAGPFKGHKGRVNSVAFSPDATLIVSGSKDCIVGVWDSHNVATAMRSLVGHKKEVKSVDFSPDGLRVISGSEDHTIRVWDVSSGTTILTLDGHTSVVSSVMFSPCGARIISGSYDHSIRIWNTSDGTLFRQPVTCHPGWVTSLALSPDGSRIVSGSGCKVRVWDIDSGELVAGPFEGHGKMITHCTSLDYTCSGAIN</sequence>
<dbReference type="Proteomes" id="UP000663827">
    <property type="component" value="Unassembled WGS sequence"/>
</dbReference>
<comment type="subcellular location">
    <subcellularLocation>
        <location evidence="1">Membrane</location>
    </subcellularLocation>
</comment>
<dbReference type="GO" id="GO:0016887">
    <property type="term" value="F:ATP hydrolysis activity"/>
    <property type="evidence" value="ECO:0007669"/>
    <property type="project" value="InterPro"/>
</dbReference>
<feature type="repeat" description="WD" evidence="7">
    <location>
        <begin position="1148"/>
        <end position="1180"/>
    </location>
</feature>
<evidence type="ECO:0000256" key="7">
    <source>
        <dbReference type="PROSITE-ProRule" id="PRU00221"/>
    </source>
</evidence>
<keyword evidence="5 9" id="KW-1133">Transmembrane helix</keyword>
<dbReference type="PROSITE" id="PS50837">
    <property type="entry name" value="NACHT"/>
    <property type="match status" value="1"/>
</dbReference>
<dbReference type="Pfam" id="PF00400">
    <property type="entry name" value="WD40"/>
    <property type="match status" value="5"/>
</dbReference>
<keyword evidence="4" id="KW-0677">Repeat</keyword>
<feature type="domain" description="NACHT" evidence="10">
    <location>
        <begin position="525"/>
        <end position="670"/>
    </location>
</feature>
<dbReference type="InterPro" id="IPR023299">
    <property type="entry name" value="ATPase_P-typ_cyto_dom_N"/>
</dbReference>
<dbReference type="PROSITE" id="PS01229">
    <property type="entry name" value="COF_2"/>
    <property type="match status" value="1"/>
</dbReference>
<dbReference type="SUPFAM" id="SSF52540">
    <property type="entry name" value="P-loop containing nucleoside triphosphate hydrolases"/>
    <property type="match status" value="1"/>
</dbReference>
<dbReference type="Gene3D" id="3.40.50.1000">
    <property type="entry name" value="HAD superfamily/HAD-like"/>
    <property type="match status" value="1"/>
</dbReference>
<evidence type="ECO:0000256" key="4">
    <source>
        <dbReference type="ARBA" id="ARBA00022737"/>
    </source>
</evidence>
<dbReference type="CDD" id="cd00200">
    <property type="entry name" value="WD40"/>
    <property type="match status" value="1"/>
</dbReference>